<dbReference type="EMBL" id="JAKIXB020000021">
    <property type="protein sequence ID" value="KAL1599114.1"/>
    <property type="molecule type" value="Genomic_DNA"/>
</dbReference>
<keyword evidence="6" id="KW-1185">Reference proteome</keyword>
<evidence type="ECO:0000313" key="5">
    <source>
        <dbReference type="EMBL" id="KAL1599114.1"/>
    </source>
</evidence>
<feature type="domain" description="FAD/NAD(P)-binding" evidence="4">
    <location>
        <begin position="13"/>
        <end position="181"/>
    </location>
</feature>
<dbReference type="Gene3D" id="3.50.50.60">
    <property type="entry name" value="FAD/NAD(P)-binding domain"/>
    <property type="match status" value="1"/>
</dbReference>
<comment type="caution">
    <text evidence="5">The sequence shown here is derived from an EMBL/GenBank/DDBJ whole genome shotgun (WGS) entry which is preliminary data.</text>
</comment>
<dbReference type="PANTHER" id="PTHR13789:SF309">
    <property type="entry name" value="PUTATIVE (AFU_ORTHOLOGUE AFUA_6G14510)-RELATED"/>
    <property type="match status" value="1"/>
</dbReference>
<sequence length="459" mass="50923">MGDSMTESTGPLKVAVVGAGGGGLSAAIALRNTGYAVTLYEKYASAFTSTTLPLSNAISTGANILRIIHRWGFDFAKAKAGLNLQERIFHGETMEQMHHIDFKYNKPEFGYDWLLMRRQALHQGLLDIVTNTPGGHVPIEVEMGQEAVELDCEAGKVTSRDGTEAVNDLVVVADGVHSKLIQAITDNTTPPLQAGRTAYRFMVPRDRIMTDPGLRAVYENEEEGLSYYQIPERTIYFLVTQSDEGESFYCLLVHPALETNMDAIGKWSVEGSRAELEKLAENFHPVVKKLNWESFRLPRAKAVQTITITFPTPIEQIESKIRTFYNGTLPENVDGHEKTITRWLYSYDAVEEAKIYCQSAQVLRVYVVLDNKAGIITQEQFLNDHANFTSMLLAKKVVFVDPLIEPFAQAATKPPNKKATAGRLEGLVTDLDHTASVKINREEAVSCVYGATRELSVGK</sequence>
<comment type="similarity">
    <text evidence="1">Belongs to the paxM FAD-dependent monooxygenase family.</text>
</comment>
<dbReference type="InterPro" id="IPR023753">
    <property type="entry name" value="FAD/NAD-binding_dom"/>
</dbReference>
<keyword evidence="2" id="KW-0560">Oxidoreductase</keyword>
<protein>
    <recommendedName>
        <fullName evidence="4">FAD/NAD(P)-binding domain-containing protein</fullName>
    </recommendedName>
</protein>
<name>A0ABR3R4Q2_9PLEO</name>
<evidence type="ECO:0000313" key="6">
    <source>
        <dbReference type="Proteomes" id="UP001521222"/>
    </source>
</evidence>
<dbReference type="SUPFAM" id="SSF51905">
    <property type="entry name" value="FAD/NAD(P)-binding domain"/>
    <property type="match status" value="1"/>
</dbReference>
<dbReference type="InterPro" id="IPR050493">
    <property type="entry name" value="FAD-dep_Monooxygenase_BioMet"/>
</dbReference>
<proteinExistence type="inferred from homology"/>
<gene>
    <name evidence="5" type="ORF">SLS59_006566</name>
</gene>
<evidence type="ECO:0000256" key="1">
    <source>
        <dbReference type="ARBA" id="ARBA00007992"/>
    </source>
</evidence>
<organism evidence="5 6">
    <name type="scientific">Nothophoma quercina</name>
    <dbReference type="NCBI Taxonomy" id="749835"/>
    <lineage>
        <taxon>Eukaryota</taxon>
        <taxon>Fungi</taxon>
        <taxon>Dikarya</taxon>
        <taxon>Ascomycota</taxon>
        <taxon>Pezizomycotina</taxon>
        <taxon>Dothideomycetes</taxon>
        <taxon>Pleosporomycetidae</taxon>
        <taxon>Pleosporales</taxon>
        <taxon>Pleosporineae</taxon>
        <taxon>Didymellaceae</taxon>
        <taxon>Nothophoma</taxon>
    </lineage>
</organism>
<dbReference type="Pfam" id="PF07992">
    <property type="entry name" value="Pyr_redox_2"/>
    <property type="match status" value="1"/>
</dbReference>
<accession>A0ABR3R4Q2</accession>
<dbReference type="Proteomes" id="UP001521222">
    <property type="component" value="Unassembled WGS sequence"/>
</dbReference>
<reference evidence="5 6" key="1">
    <citation type="submission" date="2024-02" db="EMBL/GenBank/DDBJ databases">
        <title>De novo assembly and annotation of 12 fungi associated with fruit tree decline syndrome in Ontario, Canada.</title>
        <authorList>
            <person name="Sulman M."/>
            <person name="Ellouze W."/>
            <person name="Ilyukhin E."/>
        </authorList>
    </citation>
    <scope>NUCLEOTIDE SEQUENCE [LARGE SCALE GENOMIC DNA]</scope>
    <source>
        <strain evidence="5 6">M97-236</strain>
    </source>
</reference>
<dbReference type="PANTHER" id="PTHR13789">
    <property type="entry name" value="MONOOXYGENASE"/>
    <property type="match status" value="1"/>
</dbReference>
<evidence type="ECO:0000256" key="3">
    <source>
        <dbReference type="ARBA" id="ARBA00023033"/>
    </source>
</evidence>
<evidence type="ECO:0000259" key="4">
    <source>
        <dbReference type="Pfam" id="PF07992"/>
    </source>
</evidence>
<dbReference type="InterPro" id="IPR036188">
    <property type="entry name" value="FAD/NAD-bd_sf"/>
</dbReference>
<keyword evidence="3" id="KW-0503">Monooxygenase</keyword>
<evidence type="ECO:0000256" key="2">
    <source>
        <dbReference type="ARBA" id="ARBA00023002"/>
    </source>
</evidence>